<dbReference type="PANTHER" id="PTHR31987:SF14">
    <property type="entry name" value="PUTATIVE (AFU_ORTHOLOGUE AFUA_6G09910)-RELATED"/>
    <property type="match status" value="1"/>
</dbReference>
<evidence type="ECO:0008006" key="6">
    <source>
        <dbReference type="Google" id="ProtNLM"/>
    </source>
</evidence>
<reference evidence="4 5" key="1">
    <citation type="submission" date="2024-01" db="EMBL/GenBank/DDBJ databases">
        <authorList>
            <person name="Allen C."/>
            <person name="Tagirdzhanova G."/>
        </authorList>
    </citation>
    <scope>NUCLEOTIDE SEQUENCE [LARGE SCALE GENOMIC DNA]</scope>
</reference>
<organism evidence="4 5">
    <name type="scientific">Sporothrix curviconia</name>
    <dbReference type="NCBI Taxonomy" id="1260050"/>
    <lineage>
        <taxon>Eukaryota</taxon>
        <taxon>Fungi</taxon>
        <taxon>Dikarya</taxon>
        <taxon>Ascomycota</taxon>
        <taxon>Pezizomycotina</taxon>
        <taxon>Sordariomycetes</taxon>
        <taxon>Sordariomycetidae</taxon>
        <taxon>Ophiostomatales</taxon>
        <taxon>Ophiostomataceae</taxon>
        <taxon>Sporothrix</taxon>
    </lineage>
</organism>
<comment type="caution">
    <text evidence="4">The sequence shown here is derived from an EMBL/GenBank/DDBJ whole genome shotgun (WGS) entry which is preliminary data.</text>
</comment>
<dbReference type="Pfam" id="PF17168">
    <property type="entry name" value="DUF5127"/>
    <property type="match status" value="1"/>
</dbReference>
<dbReference type="EMBL" id="CAWUHB010000056">
    <property type="protein sequence ID" value="CAK7230924.1"/>
    <property type="molecule type" value="Genomic_DNA"/>
</dbReference>
<accession>A0ABP0CI96</accession>
<dbReference type="Pfam" id="PF16335">
    <property type="entry name" value="GtaA_6_Hairpin"/>
    <property type="match status" value="1"/>
</dbReference>
<feature type="domain" description="Glutaminase A N-terminal" evidence="3">
    <location>
        <begin position="96"/>
        <end position="332"/>
    </location>
</feature>
<sequence>MRLSSLLAVAASAVAALASTASLPSYPIANRNPYISAWIRNDQASDFPSARPYFWMGEALTWQVLAKVDAEAYCLFSCTNTTVPPATQLDLAFTATTTTVRLQASTAVFSLEFFSPVSPTNYVRQSLPFSYLTVSVSNLTANARGVLPVVDILNEIDATWTGQGSNVQAFFGETTSGSRYFVVNGTDAVTFGENTQQAAWGNVVLAAHTRYGAVSWQQDTGLNNAAQLATNGTLTGKTAGYVPSNHLALAYRVNGDKSKCTRGSGDGTSTSPSVTFALGLEQDEAFNAFGEPQAFYYRSVVDAGVAPAVDYAFSDFSDARAEGHDVDALIVQQGSALSSTLGNNYTDLLEASLRQTFASLEIVIPADTRDTRKANAWMKEISTDGNVQTTADLLPKAWPIFYVMAPDMMRLLLNPLLEYSLTWTADFGFHDLGKLYPNATGETVAAQEALIVDQTAVMHWMAYAYQKASGDTEYIKPYLGPLTRFADYLVDNGLYTAAQQSSVDSIGATANQTVLAMYSAVALTAFGALTGQDNYTAVGRQFADVIMAEGVAGGHVTAHFGDPASSWISTYPFGFDKMVGLGTFNETSYELQSDWYAGQLSTYGMPFDSSETYAVGEFLPWCAVTSALDVRDGIMNGIHSFLTNGQNNSPGPNWWYVTGASAGTWPGTSNINKPVVGSYWILLAPGLYEES</sequence>
<dbReference type="Proteomes" id="UP001642405">
    <property type="component" value="Unassembled WGS sequence"/>
</dbReference>
<dbReference type="InterPro" id="IPR033433">
    <property type="entry name" value="GtaA_N"/>
</dbReference>
<keyword evidence="1" id="KW-0732">Signal</keyword>
<dbReference type="InterPro" id="IPR052743">
    <property type="entry name" value="Glutaminase_GtaA"/>
</dbReference>
<evidence type="ECO:0000313" key="5">
    <source>
        <dbReference type="Proteomes" id="UP001642405"/>
    </source>
</evidence>
<evidence type="ECO:0000259" key="2">
    <source>
        <dbReference type="Pfam" id="PF16335"/>
    </source>
</evidence>
<protein>
    <recommendedName>
        <fullName evidence="6">Glutaminase</fullName>
    </recommendedName>
</protein>
<feature type="chain" id="PRO_5046295311" description="Glutaminase" evidence="1">
    <location>
        <begin position="19"/>
        <end position="691"/>
    </location>
</feature>
<evidence type="ECO:0000259" key="3">
    <source>
        <dbReference type="Pfam" id="PF17168"/>
    </source>
</evidence>
<dbReference type="PANTHER" id="PTHR31987">
    <property type="entry name" value="GLUTAMINASE A-RELATED"/>
    <property type="match status" value="1"/>
</dbReference>
<name>A0ABP0CI96_9PEZI</name>
<gene>
    <name evidence="4" type="ORF">SCUCBS95973_007737</name>
</gene>
<dbReference type="InterPro" id="IPR032514">
    <property type="entry name" value="GtaA_central"/>
</dbReference>
<keyword evidence="5" id="KW-1185">Reference proteome</keyword>
<feature type="signal peptide" evidence="1">
    <location>
        <begin position="1"/>
        <end position="18"/>
    </location>
</feature>
<proteinExistence type="predicted"/>
<evidence type="ECO:0000313" key="4">
    <source>
        <dbReference type="EMBL" id="CAK7230924.1"/>
    </source>
</evidence>
<evidence type="ECO:0000256" key="1">
    <source>
        <dbReference type="SAM" id="SignalP"/>
    </source>
</evidence>
<feature type="domain" description="Glutaminase A central" evidence="2">
    <location>
        <begin position="342"/>
        <end position="683"/>
    </location>
</feature>